<dbReference type="AlphaFoldDB" id="A0A1C3KWT6"/>
<dbReference type="InterPro" id="IPR016095">
    <property type="entry name" value="Ribosomal_uL1_3-a/b-sand"/>
</dbReference>
<dbReference type="VEuPathDB" id="PlasmoDB:PocGH01_13019900"/>
<dbReference type="Pfam" id="PF00687">
    <property type="entry name" value="Ribosomal_L1"/>
    <property type="match status" value="1"/>
</dbReference>
<organism evidence="4 5">
    <name type="scientific">Plasmodium ovale</name>
    <name type="common">malaria parasite P. ovale</name>
    <dbReference type="NCBI Taxonomy" id="36330"/>
    <lineage>
        <taxon>Eukaryota</taxon>
        <taxon>Sar</taxon>
        <taxon>Alveolata</taxon>
        <taxon>Apicomplexa</taxon>
        <taxon>Aconoidasida</taxon>
        <taxon>Haemosporida</taxon>
        <taxon>Plasmodiidae</taxon>
        <taxon>Plasmodium</taxon>
        <taxon>Plasmodium (Plasmodium)</taxon>
    </lineage>
</organism>
<dbReference type="SUPFAM" id="SSF56808">
    <property type="entry name" value="Ribosomal protein L1"/>
    <property type="match status" value="1"/>
</dbReference>
<dbReference type="GO" id="GO:0005840">
    <property type="term" value="C:ribosome"/>
    <property type="evidence" value="ECO:0007669"/>
    <property type="project" value="UniProtKB-KW"/>
</dbReference>
<reference evidence="4 5" key="1">
    <citation type="submission" date="2016-06" db="EMBL/GenBank/DDBJ databases">
        <authorList>
            <consortium name="Pathogen Informatics"/>
        </authorList>
    </citation>
    <scope>NUCLEOTIDE SEQUENCE [LARGE SCALE GENOMIC DNA]</scope>
    <source>
        <strain evidence="4">PowCR01</strain>
    </source>
</reference>
<dbReference type="InterPro" id="IPR023674">
    <property type="entry name" value="Ribosomal_uL1-like"/>
</dbReference>
<proteinExistence type="inferred from homology"/>
<dbReference type="OrthoDB" id="1747252at2759"/>
<accession>A0A1C3KWT6</accession>
<dbReference type="EMBL" id="LT594517">
    <property type="protein sequence ID" value="SBT78680.1"/>
    <property type="molecule type" value="Genomic_DNA"/>
</dbReference>
<dbReference type="VEuPathDB" id="PlasmoDB:POWCR01_130016400"/>
<dbReference type="Proteomes" id="UP000243200">
    <property type="component" value="Chromosome 13"/>
</dbReference>
<evidence type="ECO:0000256" key="1">
    <source>
        <dbReference type="ARBA" id="ARBA00010531"/>
    </source>
</evidence>
<dbReference type="GO" id="GO:1990904">
    <property type="term" value="C:ribonucleoprotein complex"/>
    <property type="evidence" value="ECO:0007669"/>
    <property type="project" value="UniProtKB-KW"/>
</dbReference>
<protein>
    <submittedName>
        <fullName evidence="4">50S ribosomal protein L1, apicoplast, putative</fullName>
    </submittedName>
</protein>
<evidence type="ECO:0000313" key="4">
    <source>
        <dbReference type="EMBL" id="SBT78680.1"/>
    </source>
</evidence>
<sequence>MTRKNGYRLIIEFLFMYILIPFNHMSESYLKNNMHNKGTIMKYSFSSHRGNFFKNVYTWRTPVYNVLPSSLPGTIHPDGETKNDGTKLVKLKKKDKKILKKYKNFLDILPKRSTEYGIIDALEKIKILAVHKFTESIDIYLSFNQKRSKMTKNDNIKTFITFPHNLKKKREKKIYVVTSRPLYHMASESGADVVGEDDLINKIKEKEIRLKKKNNNFLLCTNDVIHKLTRVGKEIGSKGLMPNEKAGTLVSEFLLAKHVKMFKFDNTYIFKLNKLNTLNINVGDVFMSNDEIRENICHLFDHLEYLEFFHFNFKNVKSVYLSSTMGFPFKIKKNFL</sequence>
<evidence type="ECO:0000256" key="3">
    <source>
        <dbReference type="ARBA" id="ARBA00023274"/>
    </source>
</evidence>
<evidence type="ECO:0000313" key="5">
    <source>
        <dbReference type="Proteomes" id="UP000243200"/>
    </source>
</evidence>
<keyword evidence="3" id="KW-0687">Ribonucleoprotein</keyword>
<keyword evidence="2 4" id="KW-0689">Ribosomal protein</keyword>
<gene>
    <name evidence="4" type="primary">RPL1</name>
    <name evidence="4" type="ORF">POWCR01_130016400</name>
</gene>
<dbReference type="PANTHER" id="PTHR36427">
    <property type="entry name" value="54S RIBOSOMAL PROTEIN L1, MITOCHONDRIAL"/>
    <property type="match status" value="1"/>
</dbReference>
<dbReference type="Gene3D" id="3.40.50.790">
    <property type="match status" value="1"/>
</dbReference>
<dbReference type="InterPro" id="IPR028364">
    <property type="entry name" value="Ribosomal_uL1/biogenesis"/>
</dbReference>
<dbReference type="PANTHER" id="PTHR36427:SF3">
    <property type="entry name" value="LARGE RIBOSOMAL SUBUNIT PROTEIN UL1M"/>
    <property type="match status" value="1"/>
</dbReference>
<evidence type="ECO:0000256" key="2">
    <source>
        <dbReference type="ARBA" id="ARBA00022980"/>
    </source>
</evidence>
<dbReference type="Gene3D" id="3.30.190.20">
    <property type="match status" value="1"/>
</dbReference>
<name>A0A1C3KWT6_PLAOA</name>
<comment type="similarity">
    <text evidence="1">Belongs to the universal ribosomal protein uL1 family.</text>
</comment>